<dbReference type="PANTHER" id="PTHR43861">
    <property type="entry name" value="TRANS-ACONITATE 2-METHYLTRANSFERASE-RELATED"/>
    <property type="match status" value="1"/>
</dbReference>
<dbReference type="GO" id="GO:0008168">
    <property type="term" value="F:methyltransferase activity"/>
    <property type="evidence" value="ECO:0007669"/>
    <property type="project" value="UniProtKB-KW"/>
</dbReference>
<keyword evidence="2" id="KW-0489">Methyltransferase</keyword>
<dbReference type="AlphaFoldDB" id="A0A1G5S2X1"/>
<dbReference type="Gene3D" id="2.20.25.110">
    <property type="entry name" value="S-adenosyl-L-methionine-dependent methyltransferases"/>
    <property type="match status" value="1"/>
</dbReference>
<dbReference type="EMBL" id="FMWL01000014">
    <property type="protein sequence ID" value="SCZ80714.1"/>
    <property type="molecule type" value="Genomic_DNA"/>
</dbReference>
<dbReference type="RefSeq" id="WP_092591835.1">
    <property type="nucleotide sequence ID" value="NZ_FMWL01000014.1"/>
</dbReference>
<organism evidence="2 3">
    <name type="scientific">Acidaminobacter hydrogenoformans DSM 2784</name>
    <dbReference type="NCBI Taxonomy" id="1120920"/>
    <lineage>
        <taxon>Bacteria</taxon>
        <taxon>Bacillati</taxon>
        <taxon>Bacillota</taxon>
        <taxon>Clostridia</taxon>
        <taxon>Peptostreptococcales</taxon>
        <taxon>Acidaminobacteraceae</taxon>
        <taxon>Acidaminobacter</taxon>
    </lineage>
</organism>
<protein>
    <submittedName>
        <fullName evidence="2">Methyltransferase domain-containing protein</fullName>
    </submittedName>
</protein>
<keyword evidence="1 2" id="KW-0808">Transferase</keyword>
<proteinExistence type="predicted"/>
<gene>
    <name evidence="2" type="ORF">SAMN03080599_02406</name>
</gene>
<keyword evidence="3" id="KW-1185">Reference proteome</keyword>
<dbReference type="Gene3D" id="3.40.50.150">
    <property type="entry name" value="Vaccinia Virus protein VP39"/>
    <property type="match status" value="1"/>
</dbReference>
<dbReference type="InterPro" id="IPR029063">
    <property type="entry name" value="SAM-dependent_MTases_sf"/>
</dbReference>
<accession>A0A1G5S2X1</accession>
<dbReference type="GO" id="GO:0032259">
    <property type="term" value="P:methylation"/>
    <property type="evidence" value="ECO:0007669"/>
    <property type="project" value="UniProtKB-KW"/>
</dbReference>
<reference evidence="2 3" key="1">
    <citation type="submission" date="2016-10" db="EMBL/GenBank/DDBJ databases">
        <authorList>
            <person name="de Groot N.N."/>
        </authorList>
    </citation>
    <scope>NUCLEOTIDE SEQUENCE [LARGE SCALE GENOMIC DNA]</scope>
    <source>
        <strain evidence="2 3">DSM 2784</strain>
    </source>
</reference>
<evidence type="ECO:0000313" key="2">
    <source>
        <dbReference type="EMBL" id="SCZ80714.1"/>
    </source>
</evidence>
<name>A0A1G5S2X1_9FIRM</name>
<dbReference type="OrthoDB" id="9791837at2"/>
<dbReference type="STRING" id="1120920.SAMN03080599_02406"/>
<dbReference type="PANTHER" id="PTHR43861:SF3">
    <property type="entry name" value="PUTATIVE (AFU_ORTHOLOGUE AFUA_2G14390)-RELATED"/>
    <property type="match status" value="1"/>
</dbReference>
<evidence type="ECO:0000256" key="1">
    <source>
        <dbReference type="ARBA" id="ARBA00022679"/>
    </source>
</evidence>
<dbReference type="Pfam" id="PF13489">
    <property type="entry name" value="Methyltransf_23"/>
    <property type="match status" value="1"/>
</dbReference>
<dbReference type="SUPFAM" id="SSF53335">
    <property type="entry name" value="S-adenosyl-L-methionine-dependent methyltransferases"/>
    <property type="match status" value="1"/>
</dbReference>
<sequence>MDFYEMLGRYYDVIFPTNEKQLMFLKALLPERGSVLDVGCATGTYAIPLARLGYDVCAFDLDSPMVEMLVSKTENDENPPKALVYDMRRLPELNVGPFDLIYCIGNTLVHLGSLAEVNELVKACREKLKESGSVVIQTVNYDRVLAHKDLSLPLIDRQEGRMRFHRHYELKDAEVVFHGQLEIEGQGKTEASTTLLPVEAGDLVRALEEAGFREVNVYGGFDGSPHTLESPATVIVAGS</sequence>
<dbReference type="Proteomes" id="UP000199208">
    <property type="component" value="Unassembled WGS sequence"/>
</dbReference>
<dbReference type="CDD" id="cd02440">
    <property type="entry name" value="AdoMet_MTases"/>
    <property type="match status" value="1"/>
</dbReference>
<evidence type="ECO:0000313" key="3">
    <source>
        <dbReference type="Proteomes" id="UP000199208"/>
    </source>
</evidence>